<proteinExistence type="predicted"/>
<keyword evidence="3" id="KW-1185">Reference proteome</keyword>
<dbReference type="RefSeq" id="WP_386744857.1">
    <property type="nucleotide sequence ID" value="NZ_JBHRYA010000009.1"/>
</dbReference>
<feature type="region of interest" description="Disordered" evidence="1">
    <location>
        <begin position="39"/>
        <end position="64"/>
    </location>
</feature>
<sequence>MRQKLAASASPTGATTIGAFAFAFAFAFAVDLDLRGPSAAAEPADKTQRAPHMDVRRFSQGQDA</sequence>
<feature type="non-terminal residue" evidence="2">
    <location>
        <position position="64"/>
    </location>
</feature>
<feature type="compositionally biased region" description="Basic and acidic residues" evidence="1">
    <location>
        <begin position="43"/>
        <end position="57"/>
    </location>
</feature>
<evidence type="ECO:0000313" key="3">
    <source>
        <dbReference type="Proteomes" id="UP001595705"/>
    </source>
</evidence>
<evidence type="ECO:0000313" key="2">
    <source>
        <dbReference type="EMBL" id="MFC3717134.1"/>
    </source>
</evidence>
<name>A0ABV7XQK3_9GAMM</name>
<accession>A0ABV7XQK3</accession>
<organism evidence="2 3">
    <name type="scientific">Luteimonas soli</name>
    <dbReference type="NCBI Taxonomy" id="1648966"/>
    <lineage>
        <taxon>Bacteria</taxon>
        <taxon>Pseudomonadati</taxon>
        <taxon>Pseudomonadota</taxon>
        <taxon>Gammaproteobacteria</taxon>
        <taxon>Lysobacterales</taxon>
        <taxon>Lysobacteraceae</taxon>
        <taxon>Luteimonas</taxon>
    </lineage>
</organism>
<dbReference type="EMBL" id="JBHRYA010000009">
    <property type="protein sequence ID" value="MFC3717134.1"/>
    <property type="molecule type" value="Genomic_DNA"/>
</dbReference>
<dbReference type="Proteomes" id="UP001595705">
    <property type="component" value="Unassembled WGS sequence"/>
</dbReference>
<evidence type="ECO:0000256" key="1">
    <source>
        <dbReference type="SAM" id="MobiDB-lite"/>
    </source>
</evidence>
<protein>
    <submittedName>
        <fullName evidence="2">Uncharacterized protein</fullName>
    </submittedName>
</protein>
<gene>
    <name evidence="2" type="ORF">ACFONC_13320</name>
</gene>
<reference evidence="3" key="1">
    <citation type="journal article" date="2019" name="Int. J. Syst. Evol. Microbiol.">
        <title>The Global Catalogue of Microorganisms (GCM) 10K type strain sequencing project: providing services to taxonomists for standard genome sequencing and annotation.</title>
        <authorList>
            <consortium name="The Broad Institute Genomics Platform"/>
            <consortium name="The Broad Institute Genome Sequencing Center for Infectious Disease"/>
            <person name="Wu L."/>
            <person name="Ma J."/>
        </authorList>
    </citation>
    <scope>NUCLEOTIDE SEQUENCE [LARGE SCALE GENOMIC DNA]</scope>
    <source>
        <strain evidence="3">KCTC 42441</strain>
    </source>
</reference>
<comment type="caution">
    <text evidence="2">The sequence shown here is derived from an EMBL/GenBank/DDBJ whole genome shotgun (WGS) entry which is preliminary data.</text>
</comment>